<protein>
    <recommendedName>
        <fullName evidence="1">3-isopropylmalate dehydratase small subunit</fullName>
    </recommendedName>
    <alternativeName>
        <fullName evidence="3">Alpha-IPM isomerase</fullName>
    </alternativeName>
    <alternativeName>
        <fullName evidence="4">Isopropylmalate isomerase</fullName>
    </alternativeName>
</protein>
<dbReference type="PANTHER" id="PTHR43345:SF2">
    <property type="entry name" value="3-ISOPROPYLMALATE DEHYDRATASE SMALL SUBUNIT 1"/>
    <property type="match status" value="1"/>
</dbReference>
<keyword evidence="2 6" id="KW-0456">Lyase</keyword>
<dbReference type="InterPro" id="IPR015928">
    <property type="entry name" value="Aconitase/3IPM_dehydase_swvl"/>
</dbReference>
<reference evidence="6 7" key="1">
    <citation type="submission" date="2020-08" db="EMBL/GenBank/DDBJ databases">
        <title>Sequencing the genomes of 1000 actinobacteria strains.</title>
        <authorList>
            <person name="Klenk H.-P."/>
        </authorList>
    </citation>
    <scope>NUCLEOTIDE SEQUENCE [LARGE SCALE GENOMIC DNA]</scope>
    <source>
        <strain evidence="6 7">DSM 102122</strain>
    </source>
</reference>
<dbReference type="Proteomes" id="UP000542813">
    <property type="component" value="Unassembled WGS sequence"/>
</dbReference>
<dbReference type="EMBL" id="JACHMM010000001">
    <property type="protein sequence ID" value="MBB5787244.1"/>
    <property type="molecule type" value="Genomic_DNA"/>
</dbReference>
<dbReference type="RefSeq" id="WP_184821172.1">
    <property type="nucleotide sequence ID" value="NZ_JACHMM010000001.1"/>
</dbReference>
<evidence type="ECO:0000256" key="4">
    <source>
        <dbReference type="ARBA" id="ARBA00033368"/>
    </source>
</evidence>
<feature type="domain" description="Aconitase A/isopropylmalate dehydratase small subunit swivel" evidence="5">
    <location>
        <begin position="48"/>
        <end position="100"/>
    </location>
</feature>
<dbReference type="Gene3D" id="3.20.19.10">
    <property type="entry name" value="Aconitase, domain 4"/>
    <property type="match status" value="1"/>
</dbReference>
<dbReference type="SUPFAM" id="SSF52016">
    <property type="entry name" value="LeuD/IlvD-like"/>
    <property type="match status" value="1"/>
</dbReference>
<comment type="caution">
    <text evidence="6">The sequence shown here is derived from an EMBL/GenBank/DDBJ whole genome shotgun (WGS) entry which is preliminary data.</text>
</comment>
<evidence type="ECO:0000313" key="6">
    <source>
        <dbReference type="EMBL" id="MBB5787244.1"/>
    </source>
</evidence>
<dbReference type="InterPro" id="IPR000573">
    <property type="entry name" value="AconitaseA/IPMdHydase_ssu_swvl"/>
</dbReference>
<organism evidence="6 7">
    <name type="scientific">Jiangella mangrovi</name>
    <dbReference type="NCBI Taxonomy" id="1524084"/>
    <lineage>
        <taxon>Bacteria</taxon>
        <taxon>Bacillati</taxon>
        <taxon>Actinomycetota</taxon>
        <taxon>Actinomycetes</taxon>
        <taxon>Jiangellales</taxon>
        <taxon>Jiangellaceae</taxon>
        <taxon>Jiangella</taxon>
    </lineage>
</organism>
<proteinExistence type="predicted"/>
<sequence>MTAVAGRSWVIADSYVNTDAIMPHAGYDLPPKEQEAMVLATVRPGWATRVGPGDLLVAGRAFGTGSSRPAPTMLRRLGIAALVAESVGEIFFRNCVSYALPVLECPGVLAAVTEGDVVAVDIETGGFENRSTGVRLSGEPMPAMLRETIAAGGTHALLRAEGYM</sequence>
<dbReference type="PANTHER" id="PTHR43345">
    <property type="entry name" value="3-ISOPROPYLMALATE DEHYDRATASE SMALL SUBUNIT 2-RELATED-RELATED"/>
    <property type="match status" value="1"/>
</dbReference>
<dbReference type="GO" id="GO:0016829">
    <property type="term" value="F:lyase activity"/>
    <property type="evidence" value="ECO:0007669"/>
    <property type="project" value="UniProtKB-KW"/>
</dbReference>
<dbReference type="AlphaFoldDB" id="A0A7W9LKN0"/>
<name>A0A7W9LKN0_9ACTN</name>
<evidence type="ECO:0000313" key="7">
    <source>
        <dbReference type="Proteomes" id="UP000542813"/>
    </source>
</evidence>
<dbReference type="Pfam" id="PF00694">
    <property type="entry name" value="Aconitase_C"/>
    <property type="match status" value="1"/>
</dbReference>
<evidence type="ECO:0000256" key="1">
    <source>
        <dbReference type="ARBA" id="ARBA00017233"/>
    </source>
</evidence>
<evidence type="ECO:0000256" key="2">
    <source>
        <dbReference type="ARBA" id="ARBA00023239"/>
    </source>
</evidence>
<keyword evidence="7" id="KW-1185">Reference proteome</keyword>
<gene>
    <name evidence="6" type="ORF">HD601_001819</name>
</gene>
<dbReference type="InterPro" id="IPR050075">
    <property type="entry name" value="LeuD"/>
</dbReference>
<accession>A0A7W9LKN0</accession>
<evidence type="ECO:0000259" key="5">
    <source>
        <dbReference type="Pfam" id="PF00694"/>
    </source>
</evidence>
<evidence type="ECO:0000256" key="3">
    <source>
        <dbReference type="ARBA" id="ARBA00031631"/>
    </source>
</evidence>